<feature type="compositionally biased region" description="Basic and acidic residues" evidence="1">
    <location>
        <begin position="51"/>
        <end position="65"/>
    </location>
</feature>
<protein>
    <submittedName>
        <fullName evidence="2">Uncharacterized protein</fullName>
    </submittedName>
</protein>
<proteinExistence type="predicted"/>
<evidence type="ECO:0000313" key="2">
    <source>
        <dbReference type="EMBL" id="OHE99636.1"/>
    </source>
</evidence>
<dbReference type="GeneID" id="34558151"/>
<gene>
    <name evidence="2" type="ORF">CORC01_04994</name>
</gene>
<dbReference type="RefSeq" id="XP_022476782.1">
    <property type="nucleotide sequence ID" value="XM_022616641.1"/>
</dbReference>
<feature type="compositionally biased region" description="Gly residues" evidence="1">
    <location>
        <begin position="8"/>
        <end position="18"/>
    </location>
</feature>
<evidence type="ECO:0000256" key="1">
    <source>
        <dbReference type="SAM" id="MobiDB-lite"/>
    </source>
</evidence>
<comment type="caution">
    <text evidence="2">The sequence shown here is derived from an EMBL/GenBank/DDBJ whole genome shotgun (WGS) entry which is preliminary data.</text>
</comment>
<feature type="region of interest" description="Disordered" evidence="1">
    <location>
        <begin position="1"/>
        <end position="149"/>
    </location>
</feature>
<sequence>MSVQTSTSGGGGGGSGGDDPGRRGGNRKLPSDLPDWFQRMREASPESQAEYEARRKAETWVRESEGKDEDNDYVHGSKKPYDETNTGSKASDGESPSTSTHAWKRSTGAASDKKSPAPSADEGTSSTAETGRSKNLFSSKNVGTAEKSG</sequence>
<name>A0A1G4BE91_9PEZI</name>
<keyword evidence="3" id="KW-1185">Reference proteome</keyword>
<dbReference type="Proteomes" id="UP000176998">
    <property type="component" value="Unassembled WGS sequence"/>
</dbReference>
<dbReference type="AlphaFoldDB" id="A0A1G4BE91"/>
<feature type="compositionally biased region" description="Polar residues" evidence="1">
    <location>
        <begin position="83"/>
        <end position="101"/>
    </location>
</feature>
<feature type="compositionally biased region" description="Polar residues" evidence="1">
    <location>
        <begin position="122"/>
        <end position="142"/>
    </location>
</feature>
<organism evidence="2 3">
    <name type="scientific">Colletotrichum orchidophilum</name>
    <dbReference type="NCBI Taxonomy" id="1209926"/>
    <lineage>
        <taxon>Eukaryota</taxon>
        <taxon>Fungi</taxon>
        <taxon>Dikarya</taxon>
        <taxon>Ascomycota</taxon>
        <taxon>Pezizomycotina</taxon>
        <taxon>Sordariomycetes</taxon>
        <taxon>Hypocreomycetidae</taxon>
        <taxon>Glomerellales</taxon>
        <taxon>Glomerellaceae</taxon>
        <taxon>Colletotrichum</taxon>
    </lineage>
</organism>
<feature type="compositionally biased region" description="Basic and acidic residues" evidence="1">
    <location>
        <begin position="72"/>
        <end position="82"/>
    </location>
</feature>
<accession>A0A1G4BE91</accession>
<reference evidence="2 3" key="1">
    <citation type="submission" date="2016-09" db="EMBL/GenBank/DDBJ databases">
        <authorList>
            <person name="Capua I."/>
            <person name="De Benedictis P."/>
            <person name="Joannis T."/>
            <person name="Lombin L.H."/>
            <person name="Cattoli G."/>
        </authorList>
    </citation>
    <scope>NUCLEOTIDE SEQUENCE [LARGE SCALE GENOMIC DNA]</scope>
    <source>
        <strain evidence="2 3">IMI 309357</strain>
    </source>
</reference>
<evidence type="ECO:0000313" key="3">
    <source>
        <dbReference type="Proteomes" id="UP000176998"/>
    </source>
</evidence>
<dbReference type="EMBL" id="MJBS01000034">
    <property type="protein sequence ID" value="OHE99636.1"/>
    <property type="molecule type" value="Genomic_DNA"/>
</dbReference>